<name>A0ABD0SXW3_LOXSC</name>
<dbReference type="AlphaFoldDB" id="A0ABD0SXW3"/>
<comment type="caution">
    <text evidence="2">The sequence shown here is derived from an EMBL/GenBank/DDBJ whole genome shotgun (WGS) entry which is preliminary data.</text>
</comment>
<evidence type="ECO:0008006" key="4">
    <source>
        <dbReference type="Google" id="ProtNLM"/>
    </source>
</evidence>
<sequence>MNFSALLMVVMAVFALFVGSGQANPAPKVPIKQIGKAVKTGFKIIGAAGTAHDVYKQIKSRG</sequence>
<reference evidence="2 3" key="1">
    <citation type="submission" date="2024-06" db="EMBL/GenBank/DDBJ databases">
        <title>A chromosome-level genome assembly of beet webworm, Loxostege sticticalis.</title>
        <authorList>
            <person name="Zhang Y."/>
        </authorList>
    </citation>
    <scope>NUCLEOTIDE SEQUENCE [LARGE SCALE GENOMIC DNA]</scope>
    <source>
        <strain evidence="2">AQ028</strain>
        <tissue evidence="2">Male pupae</tissue>
    </source>
</reference>
<dbReference type="Pfam" id="PF06451">
    <property type="entry name" value="Moricin"/>
    <property type="match status" value="1"/>
</dbReference>
<keyword evidence="1" id="KW-0732">Signal</keyword>
<protein>
    <recommendedName>
        <fullName evidence="4">Virescein</fullName>
    </recommendedName>
</protein>
<feature type="chain" id="PRO_5044786474" description="Virescein" evidence="1">
    <location>
        <begin position="24"/>
        <end position="62"/>
    </location>
</feature>
<proteinExistence type="predicted"/>
<evidence type="ECO:0000313" key="2">
    <source>
        <dbReference type="EMBL" id="KAL0830602.1"/>
    </source>
</evidence>
<dbReference type="InterPro" id="IPR009456">
    <property type="entry name" value="Moricin_fam"/>
</dbReference>
<evidence type="ECO:0000256" key="1">
    <source>
        <dbReference type="SAM" id="SignalP"/>
    </source>
</evidence>
<dbReference type="EMBL" id="JBEDNZ010000013">
    <property type="protein sequence ID" value="KAL0830602.1"/>
    <property type="molecule type" value="Genomic_DNA"/>
</dbReference>
<organism evidence="2 3">
    <name type="scientific">Loxostege sticticalis</name>
    <name type="common">Beet webworm moth</name>
    <dbReference type="NCBI Taxonomy" id="481309"/>
    <lineage>
        <taxon>Eukaryota</taxon>
        <taxon>Metazoa</taxon>
        <taxon>Ecdysozoa</taxon>
        <taxon>Arthropoda</taxon>
        <taxon>Hexapoda</taxon>
        <taxon>Insecta</taxon>
        <taxon>Pterygota</taxon>
        <taxon>Neoptera</taxon>
        <taxon>Endopterygota</taxon>
        <taxon>Lepidoptera</taxon>
        <taxon>Glossata</taxon>
        <taxon>Ditrysia</taxon>
        <taxon>Pyraloidea</taxon>
        <taxon>Crambidae</taxon>
        <taxon>Pyraustinae</taxon>
        <taxon>Loxostege</taxon>
    </lineage>
</organism>
<gene>
    <name evidence="2" type="ORF">ABMA28_002744</name>
</gene>
<accession>A0ABD0SXW3</accession>
<dbReference type="InterPro" id="IPR037043">
    <property type="entry name" value="Moricin_sf"/>
</dbReference>
<dbReference type="Gene3D" id="1.20.5.750">
    <property type="entry name" value="Moricin domain"/>
    <property type="match status" value="1"/>
</dbReference>
<feature type="signal peptide" evidence="1">
    <location>
        <begin position="1"/>
        <end position="23"/>
    </location>
</feature>
<evidence type="ECO:0000313" key="3">
    <source>
        <dbReference type="Proteomes" id="UP001549921"/>
    </source>
</evidence>
<dbReference type="Proteomes" id="UP001549921">
    <property type="component" value="Unassembled WGS sequence"/>
</dbReference>